<feature type="transmembrane region" description="Helical" evidence="1">
    <location>
        <begin position="51"/>
        <end position="73"/>
    </location>
</feature>
<keyword evidence="1" id="KW-1133">Transmembrane helix</keyword>
<protein>
    <submittedName>
        <fullName evidence="2">Uncharacterized protein</fullName>
    </submittedName>
</protein>
<comment type="caution">
    <text evidence="2">The sequence shown here is derived from an EMBL/GenBank/DDBJ whole genome shotgun (WGS) entry which is preliminary data.</text>
</comment>
<reference evidence="2" key="1">
    <citation type="submission" date="2021-04" db="EMBL/GenBank/DDBJ databases">
        <authorList>
            <person name="Chebbi M.A.C M."/>
        </authorList>
    </citation>
    <scope>NUCLEOTIDE SEQUENCE</scope>
</reference>
<organism evidence="2 3">
    <name type="scientific">Cotesia congregata</name>
    <name type="common">Parasitoid wasp</name>
    <name type="synonym">Apanteles congregatus</name>
    <dbReference type="NCBI Taxonomy" id="51543"/>
    <lineage>
        <taxon>Eukaryota</taxon>
        <taxon>Metazoa</taxon>
        <taxon>Ecdysozoa</taxon>
        <taxon>Arthropoda</taxon>
        <taxon>Hexapoda</taxon>
        <taxon>Insecta</taxon>
        <taxon>Pterygota</taxon>
        <taxon>Neoptera</taxon>
        <taxon>Endopterygota</taxon>
        <taxon>Hymenoptera</taxon>
        <taxon>Apocrita</taxon>
        <taxon>Ichneumonoidea</taxon>
        <taxon>Braconidae</taxon>
        <taxon>Microgastrinae</taxon>
        <taxon>Cotesia</taxon>
    </lineage>
</organism>
<gene>
    <name evidence="2" type="ORF">HICCMSTLAB_LOCUS11498</name>
</gene>
<keyword evidence="3" id="KW-1185">Reference proteome</keyword>
<name>A0A8J2MS58_COTCN</name>
<evidence type="ECO:0000256" key="1">
    <source>
        <dbReference type="SAM" id="Phobius"/>
    </source>
</evidence>
<accession>A0A8J2MS58</accession>
<dbReference type="EMBL" id="CAJNRD030001123">
    <property type="protein sequence ID" value="CAG5103415.1"/>
    <property type="molecule type" value="Genomic_DNA"/>
</dbReference>
<keyword evidence="1" id="KW-0472">Membrane</keyword>
<keyword evidence="1" id="KW-0812">Transmembrane</keyword>
<proteinExistence type="predicted"/>
<dbReference type="AlphaFoldDB" id="A0A8J2MS58"/>
<sequence>MNIDGTCATVAFTLICCRCLKNKSIGLAIGRLQRNRTIHFDQPITVNDPPARIHGCTFIIRIIWVIYVISLSWV</sequence>
<evidence type="ECO:0000313" key="2">
    <source>
        <dbReference type="EMBL" id="CAG5103415.1"/>
    </source>
</evidence>
<dbReference type="Proteomes" id="UP000786811">
    <property type="component" value="Unassembled WGS sequence"/>
</dbReference>
<evidence type="ECO:0000313" key="3">
    <source>
        <dbReference type="Proteomes" id="UP000786811"/>
    </source>
</evidence>